<dbReference type="Proteomes" id="UP000001572">
    <property type="component" value="Chromosome"/>
</dbReference>
<dbReference type="KEGG" id="amt:Amet_0847"/>
<dbReference type="SUPFAM" id="SSF52540">
    <property type="entry name" value="P-loop containing nucleoside triphosphate hydrolases"/>
    <property type="match status" value="1"/>
</dbReference>
<evidence type="ECO:0000313" key="3">
    <source>
        <dbReference type="EMBL" id="ABR47072.1"/>
    </source>
</evidence>
<protein>
    <submittedName>
        <fullName evidence="3">Type III restriction protein, res subunit</fullName>
    </submittedName>
</protein>
<dbReference type="Pfam" id="PF08463">
    <property type="entry name" value="EcoEI_R_C"/>
    <property type="match status" value="1"/>
</dbReference>
<dbReference type="CDD" id="cd18032">
    <property type="entry name" value="DEXHc_RE_I_III_res"/>
    <property type="match status" value="1"/>
</dbReference>
<dbReference type="GO" id="GO:0005829">
    <property type="term" value="C:cytosol"/>
    <property type="evidence" value="ECO:0007669"/>
    <property type="project" value="TreeGrafter"/>
</dbReference>
<dbReference type="CDD" id="cd18799">
    <property type="entry name" value="SF2_C_EcoAI-like"/>
    <property type="match status" value="1"/>
</dbReference>
<dbReference type="SMART" id="SM00487">
    <property type="entry name" value="DEXDc"/>
    <property type="match status" value="1"/>
</dbReference>
<dbReference type="GO" id="GO:0016787">
    <property type="term" value="F:hydrolase activity"/>
    <property type="evidence" value="ECO:0007669"/>
    <property type="project" value="InterPro"/>
</dbReference>
<dbReference type="REBASE" id="15414">
    <property type="entry name" value="AmeQORF848P"/>
</dbReference>
<evidence type="ECO:0000313" key="4">
    <source>
        <dbReference type="Proteomes" id="UP000001572"/>
    </source>
</evidence>
<feature type="domain" description="Helicase C-terminal" evidence="2">
    <location>
        <begin position="644"/>
        <end position="808"/>
    </location>
</feature>
<dbReference type="InterPro" id="IPR027417">
    <property type="entry name" value="P-loop_NTPase"/>
</dbReference>
<feature type="domain" description="Helicase ATP-binding" evidence="1">
    <location>
        <begin position="390"/>
        <end position="574"/>
    </location>
</feature>
<dbReference type="Gene3D" id="3.40.50.300">
    <property type="entry name" value="P-loop containing nucleotide triphosphate hydrolases"/>
    <property type="match status" value="2"/>
</dbReference>
<dbReference type="GO" id="GO:0006304">
    <property type="term" value="P:DNA modification"/>
    <property type="evidence" value="ECO:0007669"/>
    <property type="project" value="InterPro"/>
</dbReference>
<sequence length="1086" mass="124027">MKSNFEFLNKTFPVLANLGSTAESYLYSDANSSLIKLGLFGETIVNLMLKLDQMEPPEYDNTHANRIKLLKKEGLISQNIDDIIYSLRIARNKAVHSGYDSFEDCVILLEMGHNLAIWFMQTYGDWQYAPAEFVLPEDNSQQADFEALLKEKEELIAVLTEKVLKQKPSKTLSSKERLKRAASASEMMKLSEKETRYLIDAQLRKVGWEVDTVNLRYSKGTRPQKGKNIAIAEWPTNSSVGDHGYADYVLFIGLKLVGIIEAKRMFLDIPSVLDYQCKDYAKNIKDEHAEYMIDSWGEYKAPLLFATNGRKYLKQLETKSGIWFLDVRKPANIPKAQQGWMSPDGILELLEKDIEAANASLEELPYDLLRDKDGLNLREYQIDAIEAAEKAIIEGKQTALLSMATGTGKTRTVLGMIYRFLKTGRFKRILFLVDRSALGEQAQDVFKEVKLEDLMTLDEIYNIKNLEDRMIDKETKIQVATVQSLVKRILDNQDETMPSIIDYDLIVIDEAHRGYILDKEMDEDEILYRNQDDYISKYRAVIEYFDSVKIALTATPALHTSEIFGKPVYNYTYREAVVEGYLVDHDAPHTIVTKLSKEGINYEKGETVAIYDPVTGEIMNSDELEDELKFDVEKFNRQVITESFNRTVLIEISKELDPEGEGKTLIYAVDDSHADLIVKILKEIFEPYGVDNDAIMKITGSVGGGNKKKVLEAVKRFKNEKYPNIAVTVDLLTTGIDVPEITTLVFMRRVKSRILFEQMMGRATRLCPEIGKTHFEIYDPIGVYESLQPVNTMKPVVANPSTSFEDLLTGLEVLPTEKQIKNQIDMIIAKLQRKKRSMNEKTMAHFIDLSGGQDPTEFIGKIKGMSAEDAKEHIIKNKKLFDMLKEGTNDPRRAVVISDKEDELLSHTRGYGEGKKPEDYLEEFKTFITNNFNKIVALNIVCTRPKELTRDSLKSLKLELDRHMFTEQQLNTAWKEVKNQDIAADIISFIRQQAIGSTLLSHEERIKNAVDRLKKNHDFNKMELGWIERIEKNLLLESILDQATFETGSFKTAGGYNKINKIFKNQLDDIIQELNEYLYDDGGSVA</sequence>
<dbReference type="Pfam" id="PF00271">
    <property type="entry name" value="Helicase_C"/>
    <property type="match status" value="1"/>
</dbReference>
<reference evidence="4" key="1">
    <citation type="journal article" date="2016" name="Genome Announc.">
        <title>Complete genome sequence of Alkaliphilus metalliredigens strain QYMF, an alkaliphilic and metal-reducing bacterium isolated from borax-contaminated leachate ponds.</title>
        <authorList>
            <person name="Hwang C."/>
            <person name="Copeland A."/>
            <person name="Lucas S."/>
            <person name="Lapidus A."/>
            <person name="Barry K."/>
            <person name="Detter J.C."/>
            <person name="Glavina Del Rio T."/>
            <person name="Hammon N."/>
            <person name="Israni S."/>
            <person name="Dalin E."/>
            <person name="Tice H."/>
            <person name="Pitluck S."/>
            <person name="Chertkov O."/>
            <person name="Brettin T."/>
            <person name="Bruce D."/>
            <person name="Han C."/>
            <person name="Schmutz J."/>
            <person name="Larimer F."/>
            <person name="Land M.L."/>
            <person name="Hauser L."/>
            <person name="Kyrpides N."/>
            <person name="Mikhailova N."/>
            <person name="Ye Q."/>
            <person name="Zhou J."/>
            <person name="Richardson P."/>
            <person name="Fields M.W."/>
        </authorList>
    </citation>
    <scope>NUCLEOTIDE SEQUENCE [LARGE SCALE GENOMIC DNA]</scope>
    <source>
        <strain evidence="4">QYMF</strain>
    </source>
</reference>
<dbReference type="SMART" id="SM00490">
    <property type="entry name" value="HELICc"/>
    <property type="match status" value="1"/>
</dbReference>
<evidence type="ECO:0000259" key="2">
    <source>
        <dbReference type="PROSITE" id="PS51194"/>
    </source>
</evidence>
<dbReference type="InterPro" id="IPR001650">
    <property type="entry name" value="Helicase_C-like"/>
</dbReference>
<dbReference type="PROSITE" id="PS51194">
    <property type="entry name" value="HELICASE_CTER"/>
    <property type="match status" value="1"/>
</dbReference>
<proteinExistence type="predicted"/>
<name>A6TLK4_ALKMQ</name>
<dbReference type="PANTHER" id="PTHR47396:SF1">
    <property type="entry name" value="ATP-DEPENDENT HELICASE IRC3-RELATED"/>
    <property type="match status" value="1"/>
</dbReference>
<dbReference type="STRING" id="293826.Amet_0847"/>
<dbReference type="GO" id="GO:0003677">
    <property type="term" value="F:DNA binding"/>
    <property type="evidence" value="ECO:0007669"/>
    <property type="project" value="InterPro"/>
</dbReference>
<dbReference type="OrthoDB" id="9758243at2"/>
<dbReference type="InterPro" id="IPR006935">
    <property type="entry name" value="Helicase/UvrB_N"/>
</dbReference>
<dbReference type="EMBL" id="CP000724">
    <property type="protein sequence ID" value="ABR47072.1"/>
    <property type="molecule type" value="Genomic_DNA"/>
</dbReference>
<dbReference type="eggNOG" id="COG4096">
    <property type="taxonomic scope" value="Bacteria"/>
</dbReference>
<dbReference type="InterPro" id="IPR050742">
    <property type="entry name" value="Helicase_Restrict-Modif_Enz"/>
</dbReference>
<dbReference type="Gene3D" id="3.90.1570.30">
    <property type="match status" value="1"/>
</dbReference>
<organism evidence="3 4">
    <name type="scientific">Alkaliphilus metalliredigens (strain QYMF)</name>
    <dbReference type="NCBI Taxonomy" id="293826"/>
    <lineage>
        <taxon>Bacteria</taxon>
        <taxon>Bacillati</taxon>
        <taxon>Bacillota</taxon>
        <taxon>Clostridia</taxon>
        <taxon>Peptostreptococcales</taxon>
        <taxon>Natronincolaceae</taxon>
        <taxon>Alkaliphilus</taxon>
    </lineage>
</organism>
<dbReference type="GO" id="GO:0005524">
    <property type="term" value="F:ATP binding"/>
    <property type="evidence" value="ECO:0007669"/>
    <property type="project" value="InterPro"/>
</dbReference>
<accession>A6TLK4</accession>
<dbReference type="HOGENOM" id="CLU_007363_0_0_9"/>
<dbReference type="PROSITE" id="PS51192">
    <property type="entry name" value="HELICASE_ATP_BIND_1"/>
    <property type="match status" value="1"/>
</dbReference>
<evidence type="ECO:0000259" key="1">
    <source>
        <dbReference type="PROSITE" id="PS51192"/>
    </source>
</evidence>
<keyword evidence="4" id="KW-1185">Reference proteome</keyword>
<gene>
    <name evidence="3" type="ordered locus">Amet_0847</name>
</gene>
<dbReference type="RefSeq" id="WP_012062115.1">
    <property type="nucleotide sequence ID" value="NC_009633.1"/>
</dbReference>
<dbReference type="AlphaFoldDB" id="A6TLK4"/>
<dbReference type="InterPro" id="IPR013670">
    <property type="entry name" value="EcoEI_R_C_dom"/>
</dbReference>
<dbReference type="InterPro" id="IPR014001">
    <property type="entry name" value="Helicase_ATP-bd"/>
</dbReference>
<dbReference type="PANTHER" id="PTHR47396">
    <property type="entry name" value="TYPE I RESTRICTION ENZYME ECOKI R PROTEIN"/>
    <property type="match status" value="1"/>
</dbReference>
<dbReference type="NCBIfam" id="NF008521">
    <property type="entry name" value="PRK11448.1"/>
    <property type="match status" value="1"/>
</dbReference>
<dbReference type="Pfam" id="PF04851">
    <property type="entry name" value="ResIII"/>
    <property type="match status" value="1"/>
</dbReference>